<feature type="transmembrane region" description="Helical" evidence="1">
    <location>
        <begin position="28"/>
        <end position="46"/>
    </location>
</feature>
<name>A0A0C9MBE1_9FUNG</name>
<protein>
    <recommendedName>
        <fullName evidence="4">F5/8 type C domain-containing protein</fullName>
    </recommendedName>
</protein>
<evidence type="ECO:0000256" key="1">
    <source>
        <dbReference type="SAM" id="Phobius"/>
    </source>
</evidence>
<dbReference type="InterPro" id="IPR008979">
    <property type="entry name" value="Galactose-bd-like_sf"/>
</dbReference>
<dbReference type="EMBL" id="DF836471">
    <property type="protein sequence ID" value="GAN07906.1"/>
    <property type="molecule type" value="Genomic_DNA"/>
</dbReference>
<keyword evidence="1" id="KW-0472">Membrane</keyword>
<keyword evidence="1" id="KW-1133">Transmembrane helix</keyword>
<gene>
    <name evidence="2" type="ORF">MAM1_0182c07411</name>
</gene>
<keyword evidence="3" id="KW-1185">Reference proteome</keyword>
<evidence type="ECO:0000313" key="3">
    <source>
        <dbReference type="Proteomes" id="UP000053815"/>
    </source>
</evidence>
<keyword evidence="1" id="KW-0812">Transmembrane</keyword>
<dbReference type="Proteomes" id="UP000053815">
    <property type="component" value="Unassembled WGS sequence"/>
</dbReference>
<dbReference type="AlphaFoldDB" id="A0A0C9MBE1"/>
<organism evidence="2">
    <name type="scientific">Mucor ambiguus</name>
    <dbReference type="NCBI Taxonomy" id="91626"/>
    <lineage>
        <taxon>Eukaryota</taxon>
        <taxon>Fungi</taxon>
        <taxon>Fungi incertae sedis</taxon>
        <taxon>Mucoromycota</taxon>
        <taxon>Mucoromycotina</taxon>
        <taxon>Mucoromycetes</taxon>
        <taxon>Mucorales</taxon>
        <taxon>Mucorineae</taxon>
        <taxon>Mucoraceae</taxon>
        <taxon>Mucor</taxon>
    </lineage>
</organism>
<dbReference type="OrthoDB" id="1684102at2759"/>
<evidence type="ECO:0008006" key="4">
    <source>
        <dbReference type="Google" id="ProtNLM"/>
    </source>
</evidence>
<sequence length="546" mass="62866">MATSTLPLHNDKGKGYSLSMGSPIMSRFVRRFAAFCIILFIVVYSFSTTTAPQNESIVSPKSMQYNINPLYWAPTLSERIGKSAFPKSFFTAQALRENEFNPVSAVILRVTDDDQSIEYAVKNLVKYPFISDIYIHNLVKKRPLTVESLKLDPKLRDSISIEIMESDEDLGSMARFTTCATASRLYCYFQDDAYLNTYMDTLYTNFLRFPTLIHANAKPSHYETQMKWRFSNKELNLHTGYADFRYGAFVPRWKVQSFLTQLGKSGLMKDSIRQAEYYFAIWMNQYPWLLSNPPHTVKGDKATDKDIAYPETLDRYTYDAIRHLQRSLTLDQSEAPQDYFERQEEEPSLEHRDVRSSCANDRCLFMTNMDPFVQPSQVTFDYQNITSIPKLESIYESMSIVSPSLEWDEHSYHRVVDNDPNTCWNTIKNPKQGDYLGLILVGTSKTSNLVIHTPQVMNHPERQLSISVLQSGDSWIKCKAVDKTTSETSRITLGVNCPNVKLFRAIKVTFRRDQSEPFVVCGLSIDNLSFSTWAQKPWIFKAVNNI</sequence>
<evidence type="ECO:0000313" key="2">
    <source>
        <dbReference type="EMBL" id="GAN07906.1"/>
    </source>
</evidence>
<accession>A0A0C9MBE1</accession>
<proteinExistence type="predicted"/>
<dbReference type="STRING" id="91626.A0A0C9MBE1"/>
<dbReference type="SUPFAM" id="SSF49785">
    <property type="entry name" value="Galactose-binding domain-like"/>
    <property type="match status" value="1"/>
</dbReference>
<reference evidence="2" key="1">
    <citation type="submission" date="2014-09" db="EMBL/GenBank/DDBJ databases">
        <title>Draft genome sequence of an oleaginous Mucoromycotina fungus Mucor ambiguus NBRC6742.</title>
        <authorList>
            <person name="Takeda I."/>
            <person name="Yamane N."/>
            <person name="Morita T."/>
            <person name="Tamano K."/>
            <person name="Machida M."/>
            <person name="Baker S."/>
            <person name="Koike H."/>
        </authorList>
    </citation>
    <scope>NUCLEOTIDE SEQUENCE</scope>
    <source>
        <strain evidence="2">NBRC 6742</strain>
    </source>
</reference>